<dbReference type="InterPro" id="IPR013534">
    <property type="entry name" value="Starch_synth_cat_dom"/>
</dbReference>
<accession>A0A2P2L1F9</accession>
<reference evidence="9" key="1">
    <citation type="submission" date="2018-02" db="EMBL/GenBank/DDBJ databases">
        <title>Rhizophora mucronata_Transcriptome.</title>
        <authorList>
            <person name="Meera S.P."/>
            <person name="Sreeshan A."/>
            <person name="Augustine A."/>
        </authorList>
    </citation>
    <scope>NUCLEOTIDE SEQUENCE</scope>
    <source>
        <tissue evidence="9">Leaf</tissue>
    </source>
</reference>
<dbReference type="Gene3D" id="3.40.50.2000">
    <property type="entry name" value="Glycogen Phosphorylase B"/>
    <property type="match status" value="1"/>
</dbReference>
<organism evidence="9">
    <name type="scientific">Rhizophora mucronata</name>
    <name type="common">Asiatic mangrove</name>
    <dbReference type="NCBI Taxonomy" id="61149"/>
    <lineage>
        <taxon>Eukaryota</taxon>
        <taxon>Viridiplantae</taxon>
        <taxon>Streptophyta</taxon>
        <taxon>Embryophyta</taxon>
        <taxon>Tracheophyta</taxon>
        <taxon>Spermatophyta</taxon>
        <taxon>Magnoliopsida</taxon>
        <taxon>eudicotyledons</taxon>
        <taxon>Gunneridae</taxon>
        <taxon>Pentapetalae</taxon>
        <taxon>rosids</taxon>
        <taxon>fabids</taxon>
        <taxon>Malpighiales</taxon>
        <taxon>Rhizophoraceae</taxon>
        <taxon>Rhizophora</taxon>
    </lineage>
</organism>
<protein>
    <recommendedName>
        <fullName evidence="3">starch synthase</fullName>
        <ecNumber evidence="3">2.4.1.21</ecNumber>
    </recommendedName>
</protein>
<proteinExistence type="predicted"/>
<keyword evidence="5" id="KW-0808">Transferase</keyword>
<keyword evidence="6" id="KW-0750">Starch biosynthesis</keyword>
<comment type="catalytic activity">
    <reaction evidence="1">
        <text>[(1-&gt;4)-alpha-D-glucosyl](n) + ADP-alpha-D-glucose = [(1-&gt;4)-alpha-D-glucosyl](n+1) + ADP + H(+)</text>
        <dbReference type="Rhea" id="RHEA:18189"/>
        <dbReference type="Rhea" id="RHEA-COMP:9584"/>
        <dbReference type="Rhea" id="RHEA-COMP:9587"/>
        <dbReference type="ChEBI" id="CHEBI:15378"/>
        <dbReference type="ChEBI" id="CHEBI:15444"/>
        <dbReference type="ChEBI" id="CHEBI:57498"/>
        <dbReference type="ChEBI" id="CHEBI:456216"/>
        <dbReference type="EC" id="2.4.1.21"/>
    </reaction>
</comment>
<dbReference type="GO" id="GO:0009011">
    <property type="term" value="F:alpha-1,4-glucan glucosyltransferase (ADP-glucose donor) activity"/>
    <property type="evidence" value="ECO:0007669"/>
    <property type="project" value="UniProtKB-EC"/>
</dbReference>
<dbReference type="EMBL" id="GGEC01031321">
    <property type="protein sequence ID" value="MBX11805.1"/>
    <property type="molecule type" value="Transcribed_RNA"/>
</dbReference>
<evidence type="ECO:0000256" key="6">
    <source>
        <dbReference type="ARBA" id="ARBA00022922"/>
    </source>
</evidence>
<evidence type="ECO:0000313" key="9">
    <source>
        <dbReference type="EMBL" id="MBX11805.1"/>
    </source>
</evidence>
<evidence type="ECO:0000256" key="1">
    <source>
        <dbReference type="ARBA" id="ARBA00001478"/>
    </source>
</evidence>
<comment type="pathway">
    <text evidence="2">Glycan biosynthesis; starch biosynthesis.</text>
</comment>
<evidence type="ECO:0000256" key="5">
    <source>
        <dbReference type="ARBA" id="ARBA00022679"/>
    </source>
</evidence>
<evidence type="ECO:0000256" key="4">
    <source>
        <dbReference type="ARBA" id="ARBA00022676"/>
    </source>
</evidence>
<dbReference type="AlphaFoldDB" id="A0A2P2L1F9"/>
<name>A0A2P2L1F9_RHIMU</name>
<evidence type="ECO:0000256" key="2">
    <source>
        <dbReference type="ARBA" id="ARBA00004727"/>
    </source>
</evidence>
<keyword evidence="7" id="KW-0175">Coiled coil</keyword>
<dbReference type="Pfam" id="PF08323">
    <property type="entry name" value="Glyco_transf_5"/>
    <property type="match status" value="1"/>
</dbReference>
<keyword evidence="4" id="KW-0328">Glycosyltransferase</keyword>
<dbReference type="PANTHER" id="PTHR46083">
    <property type="match status" value="1"/>
</dbReference>
<feature type="domain" description="Starch synthase catalytic" evidence="8">
    <location>
        <begin position="204"/>
        <end position="443"/>
    </location>
</feature>
<evidence type="ECO:0000256" key="7">
    <source>
        <dbReference type="SAM" id="Coils"/>
    </source>
</evidence>
<dbReference type="SUPFAM" id="SSF53756">
    <property type="entry name" value="UDP-Glycosyltransferase/glycogen phosphorylase"/>
    <property type="match status" value="1"/>
</dbReference>
<evidence type="ECO:0000259" key="8">
    <source>
        <dbReference type="Pfam" id="PF08323"/>
    </source>
</evidence>
<feature type="coiled-coil region" evidence="7">
    <location>
        <begin position="97"/>
        <end position="131"/>
    </location>
</feature>
<dbReference type="GO" id="GO:0019252">
    <property type="term" value="P:starch biosynthetic process"/>
    <property type="evidence" value="ECO:0007669"/>
    <property type="project" value="UniProtKB-UniPathway"/>
</dbReference>
<dbReference type="EC" id="2.4.1.21" evidence="3"/>
<evidence type="ECO:0000256" key="3">
    <source>
        <dbReference type="ARBA" id="ARBA00012588"/>
    </source>
</evidence>
<dbReference type="UniPathway" id="UPA00152"/>
<sequence length="544" mass="61842">METIIKAAILSPVRFLTPSSARRRPAKPPTICCLRKNGDANGSNKAFSQLEGKDHGNPDMSQERFQLRDLEPEVKNNDIWKLFKEAQQNILYLNRQRVLALEELNKVNREKQSLLERIEKLEAKNQASIEIDRQSFFWELLLRIDSMVLTGMINTGEASDLRKVVMGYKCSVVDVFYDIMQKTDDELLAELHQFSDGIKKNGFHIIHICTEMEPLVLVGSLASYVRGLSQALQKRGHLVEVILPKYACLDLTEIQGLREIEAESYSYFNGQLHGNRIWTGVIQGIPITLIQPLYYASFFNRERVYGYSDDFERFSYFSRASLDYITKSGKQPDVLHIHNWETAIVGPLLWDIFVEQGLGGTKVLLTCQSFDSQCLERPEKVALCGLDPARLHRPDRLQDNANTHLINVLKGGIVYSNKVFILSSIHSKGWIIHSQSHGLESTLGIHKDKLHVLPYGFDNSIWDPHKDKFLPQNYSTEDVKGKAVCRIALLQHMGLTRSTSTILVGGIFSELLDFHVDNLKEVVQNASRRGVQVCCSTGITCFWC</sequence>
<dbReference type="PANTHER" id="PTHR46083:SF3">
    <property type="entry name" value="UDP-GLYCOSYLTRANSFERASE SUPERFAMILY PROTEIN"/>
    <property type="match status" value="1"/>
</dbReference>